<gene>
    <name evidence="1" type="ORF">DHETER_LOCUS16183</name>
</gene>
<evidence type="ECO:0000313" key="1">
    <source>
        <dbReference type="EMBL" id="CAG8777111.1"/>
    </source>
</evidence>
<sequence>AKSTNLPNQEQYKTVEEDSYLRILGFEVNTRGNPQKQLWDT</sequence>
<comment type="caution">
    <text evidence="1">The sequence shown here is derived from an EMBL/GenBank/DDBJ whole genome shotgun (WGS) entry which is preliminary data.</text>
</comment>
<reference evidence="1" key="1">
    <citation type="submission" date="2021-06" db="EMBL/GenBank/DDBJ databases">
        <authorList>
            <person name="Kallberg Y."/>
            <person name="Tangrot J."/>
            <person name="Rosling A."/>
        </authorList>
    </citation>
    <scope>NUCLEOTIDE SEQUENCE</scope>
    <source>
        <strain evidence="1">IL203A</strain>
    </source>
</reference>
<name>A0ACA9R5E0_9GLOM</name>
<dbReference type="EMBL" id="CAJVPU010060516">
    <property type="protein sequence ID" value="CAG8777111.1"/>
    <property type="molecule type" value="Genomic_DNA"/>
</dbReference>
<proteinExistence type="predicted"/>
<protein>
    <submittedName>
        <fullName evidence="1">2055_t:CDS:1</fullName>
    </submittedName>
</protein>
<keyword evidence="2" id="KW-1185">Reference proteome</keyword>
<dbReference type="Proteomes" id="UP000789702">
    <property type="component" value="Unassembled WGS sequence"/>
</dbReference>
<organism evidence="1 2">
    <name type="scientific">Dentiscutata heterogama</name>
    <dbReference type="NCBI Taxonomy" id="1316150"/>
    <lineage>
        <taxon>Eukaryota</taxon>
        <taxon>Fungi</taxon>
        <taxon>Fungi incertae sedis</taxon>
        <taxon>Mucoromycota</taxon>
        <taxon>Glomeromycotina</taxon>
        <taxon>Glomeromycetes</taxon>
        <taxon>Diversisporales</taxon>
        <taxon>Gigasporaceae</taxon>
        <taxon>Dentiscutata</taxon>
    </lineage>
</organism>
<feature type="non-terminal residue" evidence="1">
    <location>
        <position position="1"/>
    </location>
</feature>
<accession>A0ACA9R5E0</accession>
<evidence type="ECO:0000313" key="2">
    <source>
        <dbReference type="Proteomes" id="UP000789702"/>
    </source>
</evidence>
<feature type="non-terminal residue" evidence="1">
    <location>
        <position position="41"/>
    </location>
</feature>